<evidence type="ECO:0000313" key="2">
    <source>
        <dbReference type="Proteomes" id="UP000886520"/>
    </source>
</evidence>
<protein>
    <submittedName>
        <fullName evidence="1">Uncharacterized protein</fullName>
    </submittedName>
</protein>
<gene>
    <name evidence="1" type="ORF">GOP47_0017028</name>
</gene>
<comment type="caution">
    <text evidence="1">The sequence shown here is derived from an EMBL/GenBank/DDBJ whole genome shotgun (WGS) entry which is preliminary data.</text>
</comment>
<dbReference type="AlphaFoldDB" id="A0A9D4UIT1"/>
<sequence length="102" mass="11408">MVPASTFSNTKRRCVQTLRFPMKHRRRQIHLLLEALQAIGKLPSASRLVSRQQGCLLCSKSVMLMIALGLLYVRVRFSIFLESTGFLALLKVEVPPASPAGR</sequence>
<keyword evidence="2" id="KW-1185">Reference proteome</keyword>
<accession>A0A9D4UIT1</accession>
<evidence type="ECO:0000313" key="1">
    <source>
        <dbReference type="EMBL" id="KAI5068683.1"/>
    </source>
</evidence>
<dbReference type="Proteomes" id="UP000886520">
    <property type="component" value="Chromosome 16"/>
</dbReference>
<reference evidence="1" key="1">
    <citation type="submission" date="2021-01" db="EMBL/GenBank/DDBJ databases">
        <title>Adiantum capillus-veneris genome.</title>
        <authorList>
            <person name="Fang Y."/>
            <person name="Liao Q."/>
        </authorList>
    </citation>
    <scope>NUCLEOTIDE SEQUENCE</scope>
    <source>
        <strain evidence="1">H3</strain>
        <tissue evidence="1">Leaf</tissue>
    </source>
</reference>
<dbReference type="EMBL" id="JABFUD020000016">
    <property type="protein sequence ID" value="KAI5068683.1"/>
    <property type="molecule type" value="Genomic_DNA"/>
</dbReference>
<organism evidence="1 2">
    <name type="scientific">Adiantum capillus-veneris</name>
    <name type="common">Maidenhair fern</name>
    <dbReference type="NCBI Taxonomy" id="13818"/>
    <lineage>
        <taxon>Eukaryota</taxon>
        <taxon>Viridiplantae</taxon>
        <taxon>Streptophyta</taxon>
        <taxon>Embryophyta</taxon>
        <taxon>Tracheophyta</taxon>
        <taxon>Polypodiopsida</taxon>
        <taxon>Polypodiidae</taxon>
        <taxon>Polypodiales</taxon>
        <taxon>Pteridineae</taxon>
        <taxon>Pteridaceae</taxon>
        <taxon>Vittarioideae</taxon>
        <taxon>Adiantum</taxon>
    </lineage>
</organism>
<name>A0A9D4UIT1_ADICA</name>
<proteinExistence type="predicted"/>